<protein>
    <submittedName>
        <fullName evidence="5">Alpha-tubulin suppressor and related RCC1 domain-containing protein</fullName>
    </submittedName>
</protein>
<feature type="domain" description="RCC1-like" evidence="4">
    <location>
        <begin position="103"/>
        <end position="359"/>
    </location>
</feature>
<dbReference type="InterPro" id="IPR000408">
    <property type="entry name" value="Reg_chr_condens"/>
</dbReference>
<dbReference type="Proteomes" id="UP000005233">
    <property type="component" value="Chromosome"/>
</dbReference>
<keyword evidence="6" id="KW-1185">Reference proteome</keyword>
<keyword evidence="3" id="KW-0812">Transmembrane</keyword>
<feature type="transmembrane region" description="Helical" evidence="3">
    <location>
        <begin position="393"/>
        <end position="410"/>
    </location>
</feature>
<dbReference type="HOGENOM" id="CLU_005210_8_2_2"/>
<keyword evidence="3" id="KW-0472">Membrane</keyword>
<evidence type="ECO:0000256" key="1">
    <source>
        <dbReference type="ARBA" id="ARBA00022658"/>
    </source>
</evidence>
<dbReference type="InterPro" id="IPR009091">
    <property type="entry name" value="RCC1/BLIP-II"/>
</dbReference>
<dbReference type="InterPro" id="IPR051553">
    <property type="entry name" value="Ran_GTPase-activating"/>
</dbReference>
<dbReference type="InterPro" id="IPR058923">
    <property type="entry name" value="RCC1-like_dom"/>
</dbReference>
<dbReference type="PANTHER" id="PTHR45982">
    <property type="entry name" value="REGULATOR OF CHROMOSOME CONDENSATION"/>
    <property type="match status" value="1"/>
</dbReference>
<reference evidence="5 6" key="1">
    <citation type="journal article" date="2012" name="J. Bacteriol.">
        <title>Complete genome sequence of a thermophilic methanogen, Methanocella conradii HZ254, isolated from Chinese rice field soil.</title>
        <authorList>
            <person name="Lu Z."/>
            <person name="Lu Y."/>
        </authorList>
    </citation>
    <scope>NUCLEOTIDE SEQUENCE [LARGE SCALE GENOMIC DNA]</scope>
    <source>
        <strain evidence="6">DSM 24694 / JCM 17849 / CGMCC 1.5162 / HZ254</strain>
    </source>
</reference>
<evidence type="ECO:0000313" key="5">
    <source>
        <dbReference type="EMBL" id="AFC99457.1"/>
    </source>
</evidence>
<accession>H8I8I1</accession>
<gene>
    <name evidence="5" type="ordered locus">Mtc_0693</name>
</gene>
<keyword evidence="1" id="KW-0344">Guanine-nucleotide releasing factor</keyword>
<keyword evidence="3" id="KW-1133">Transmembrane helix</keyword>
<keyword evidence="2" id="KW-0677">Repeat</keyword>
<dbReference type="KEGG" id="mez:Mtc_0693"/>
<dbReference type="PROSITE" id="PS00626">
    <property type="entry name" value="RCC1_2"/>
    <property type="match status" value="1"/>
</dbReference>
<dbReference type="STRING" id="1041930.Mtc_0693"/>
<dbReference type="Pfam" id="PF25390">
    <property type="entry name" value="WD40_RLD"/>
    <property type="match status" value="1"/>
</dbReference>
<dbReference type="PRINTS" id="PR00633">
    <property type="entry name" value="RCCNDNSATION"/>
</dbReference>
<dbReference type="OrthoDB" id="113583at2157"/>
<proteinExistence type="predicted"/>
<dbReference type="GO" id="GO:0005737">
    <property type="term" value="C:cytoplasm"/>
    <property type="evidence" value="ECO:0007669"/>
    <property type="project" value="TreeGrafter"/>
</dbReference>
<dbReference type="EMBL" id="CP003243">
    <property type="protein sequence ID" value="AFC99457.1"/>
    <property type="molecule type" value="Genomic_DNA"/>
</dbReference>
<dbReference type="GO" id="GO:0005085">
    <property type="term" value="F:guanyl-nucleotide exchange factor activity"/>
    <property type="evidence" value="ECO:0007669"/>
    <property type="project" value="TreeGrafter"/>
</dbReference>
<dbReference type="PANTHER" id="PTHR45982:SF1">
    <property type="entry name" value="REGULATOR OF CHROMOSOME CONDENSATION"/>
    <property type="match status" value="1"/>
</dbReference>
<dbReference type="PROSITE" id="PS50012">
    <property type="entry name" value="RCC1_3"/>
    <property type="match status" value="5"/>
</dbReference>
<dbReference type="Gene3D" id="2.130.10.30">
    <property type="entry name" value="Regulator of chromosome condensation 1/beta-lactamase-inhibitor protein II"/>
    <property type="match status" value="2"/>
</dbReference>
<name>H8I8I1_METCZ</name>
<evidence type="ECO:0000256" key="2">
    <source>
        <dbReference type="ARBA" id="ARBA00022737"/>
    </source>
</evidence>
<dbReference type="eggNOG" id="arCOG11012">
    <property type="taxonomic scope" value="Archaea"/>
</dbReference>
<evidence type="ECO:0000259" key="4">
    <source>
        <dbReference type="Pfam" id="PF25390"/>
    </source>
</evidence>
<sequence>MASDPGVAGVDAAKGGFSLAVMSDGSVWAWGNNHHGQVGVANAQDVYTPEKVAVSNVTAVSGGKLHAVALKCDGTVWEWGHTNFYEDQSPGYDETLVTFPPVKVPLSGVRRVSAGDSFTLALCDNGTVWAWGSNYYGQLGDGTNKSSRLVRVKGLENVKDVHAGYGYSMALDEDGRVWEWGRIYKGHENNTYATPITSNALTPVEVPISNVTAISSGIFFSLALKDDGTVWAWGRNVDGQLGDGTTEDSLVPVMVSGLRDIVAISGGETASMALKKDGSVWAWGDSIGSFGNVDTDAKEYLTPIQVSISNVTMISFSGLHALALKDDDTLWAWGQNGNGEVGNSGNGSIVGYPVMVEIPENQNGSIIDGQANNNTTMPASNSSGLINPDPAKMFGLLVLAALIIGAIVVLKKK</sequence>
<evidence type="ECO:0000256" key="3">
    <source>
        <dbReference type="SAM" id="Phobius"/>
    </source>
</evidence>
<evidence type="ECO:0000313" key="6">
    <source>
        <dbReference type="Proteomes" id="UP000005233"/>
    </source>
</evidence>
<dbReference type="Pfam" id="PF00415">
    <property type="entry name" value="RCC1"/>
    <property type="match status" value="1"/>
</dbReference>
<dbReference type="GeneID" id="11970586"/>
<dbReference type="AlphaFoldDB" id="H8I8I1"/>
<dbReference type="RefSeq" id="WP_014405296.1">
    <property type="nucleotide sequence ID" value="NC_017034.1"/>
</dbReference>
<dbReference type="SUPFAM" id="SSF50985">
    <property type="entry name" value="RCC1/BLIP-II"/>
    <property type="match status" value="1"/>
</dbReference>
<organism evidence="5 6">
    <name type="scientific">Methanocella conradii (strain DSM 24694 / JCM 17849 / CGMCC 1.5162 / HZ254)</name>
    <dbReference type="NCBI Taxonomy" id="1041930"/>
    <lineage>
        <taxon>Archaea</taxon>
        <taxon>Methanobacteriati</taxon>
        <taxon>Methanobacteriota</taxon>
        <taxon>Stenosarchaea group</taxon>
        <taxon>Methanomicrobia</taxon>
        <taxon>Methanocellales</taxon>
        <taxon>Methanocellaceae</taxon>
        <taxon>Methanocella</taxon>
    </lineage>
</organism>